<dbReference type="FunFam" id="1.10.510.10:FF:000571">
    <property type="entry name" value="Maternal embryonic leucine zipper kinase"/>
    <property type="match status" value="1"/>
</dbReference>
<keyword evidence="14" id="KW-1185">Reference proteome</keyword>
<dbReference type="SUPFAM" id="SSF64268">
    <property type="entry name" value="PX domain"/>
    <property type="match status" value="1"/>
</dbReference>
<evidence type="ECO:0000259" key="11">
    <source>
        <dbReference type="PROSITE" id="PS50011"/>
    </source>
</evidence>
<dbReference type="InterPro" id="IPR001245">
    <property type="entry name" value="Ser-Thr/Tyr_kinase_cat_dom"/>
</dbReference>
<dbReference type="GO" id="GO:0004709">
    <property type="term" value="F:MAP kinase kinase kinase activity"/>
    <property type="evidence" value="ECO:0007669"/>
    <property type="project" value="TreeGrafter"/>
</dbReference>
<dbReference type="EC" id="2.7.11.1" evidence="1"/>
<evidence type="ECO:0000256" key="4">
    <source>
        <dbReference type="ARBA" id="ARBA00022741"/>
    </source>
</evidence>
<dbReference type="InterPro" id="IPR050538">
    <property type="entry name" value="MAP_kinase_kinase_kinase"/>
</dbReference>
<dbReference type="EMBL" id="MDYQ01000021">
    <property type="protein sequence ID" value="PRP87329.1"/>
    <property type="molecule type" value="Genomic_DNA"/>
</dbReference>
<dbReference type="InterPro" id="IPR017441">
    <property type="entry name" value="Protein_kinase_ATP_BS"/>
</dbReference>
<sequence>MQGLARAAKRKDNSPFKSPVLENSKPSESVKDPVAYPPSSPIKDTAHDGPNPAEFKKMLSLSSEAQRKGSANKKKHIEKYKLGDQLGKGAYSTVYKALNVENGQFVAIKRMKRRKQGEDALKMEISLLKTFAHTNIVRYIDVIVSESHINLVLEYVDSGSLSAVLEEYGIFPEPLVSIYIEQVLNGLSYLHEHSIIHRDIKGPNLLITKEGVIKLADFGIAMTSFVVSEDSSKFPGGAVVEGSPFWMAPETISEPSRATVKSDIWSLACTILELITGFPPYFDNSGITALYRMVNDARPPFPDDISPELTDFLTKCFNKDANRRPSAKELLAHSWITKHNKTPESYNLNDTLRRVQKYNTAKREQVIRNIQNVASMDWTQITSQNPQSNNSAAASQRRGTPTHNPPQPTIRKIQSDRRLTGADRLSNDWVAISSPSTPTLPSKHEVDANRDALSLGHKALLTKETSSAPVTLRKLDTEPLTAHAVATEARRNFLFYYTVYKIKVTHGSREWYVFRSMSDFTDQETKLKRANVAGLPDLPKLKKYGGSDTEYVEYMMHRIDEYLKAVMNMKETHKSMLPFLSFEAINE</sequence>
<dbReference type="PANTHER" id="PTHR48016">
    <property type="entry name" value="MAP KINASE KINASE KINASE SSK2-RELATED-RELATED"/>
    <property type="match status" value="1"/>
</dbReference>
<dbReference type="PROSITE" id="PS50195">
    <property type="entry name" value="PX"/>
    <property type="match status" value="1"/>
</dbReference>
<evidence type="ECO:0000256" key="10">
    <source>
        <dbReference type="SAM" id="MobiDB-lite"/>
    </source>
</evidence>
<evidence type="ECO:0000313" key="14">
    <source>
        <dbReference type="Proteomes" id="UP000241769"/>
    </source>
</evidence>
<feature type="compositionally biased region" description="Polar residues" evidence="10">
    <location>
        <begin position="382"/>
        <end position="402"/>
    </location>
</feature>
<dbReference type="PRINTS" id="PR00109">
    <property type="entry name" value="TYRKINASE"/>
</dbReference>
<dbReference type="InterPro" id="IPR011009">
    <property type="entry name" value="Kinase-like_dom_sf"/>
</dbReference>
<dbReference type="AlphaFoldDB" id="A0A2P6NTN1"/>
<dbReference type="GO" id="GO:0005737">
    <property type="term" value="C:cytoplasm"/>
    <property type="evidence" value="ECO:0007669"/>
    <property type="project" value="TreeGrafter"/>
</dbReference>
<organism evidence="13 14">
    <name type="scientific">Planoprotostelium fungivorum</name>
    <dbReference type="NCBI Taxonomy" id="1890364"/>
    <lineage>
        <taxon>Eukaryota</taxon>
        <taxon>Amoebozoa</taxon>
        <taxon>Evosea</taxon>
        <taxon>Variosea</taxon>
        <taxon>Cavosteliida</taxon>
        <taxon>Cavosteliaceae</taxon>
        <taxon>Planoprotostelium</taxon>
    </lineage>
</organism>
<protein>
    <recommendedName>
        <fullName evidence="1">non-specific serine/threonine protein kinase</fullName>
        <ecNumber evidence="1">2.7.11.1</ecNumber>
    </recommendedName>
</protein>
<evidence type="ECO:0000259" key="12">
    <source>
        <dbReference type="PROSITE" id="PS50195"/>
    </source>
</evidence>
<feature type="domain" description="PX" evidence="12">
    <location>
        <begin position="478"/>
        <end position="587"/>
    </location>
</feature>
<dbReference type="Gene3D" id="1.10.510.10">
    <property type="entry name" value="Transferase(Phosphotransferase) domain 1"/>
    <property type="match status" value="1"/>
</dbReference>
<dbReference type="Pfam" id="PF00069">
    <property type="entry name" value="Pkinase"/>
    <property type="match status" value="1"/>
</dbReference>
<keyword evidence="2" id="KW-0723">Serine/threonine-protein kinase</keyword>
<comment type="caution">
    <text evidence="13">The sequence shown here is derived from an EMBL/GenBank/DDBJ whole genome shotgun (WGS) entry which is preliminary data.</text>
</comment>
<evidence type="ECO:0000313" key="13">
    <source>
        <dbReference type="EMBL" id="PRP87329.1"/>
    </source>
</evidence>
<keyword evidence="4 9" id="KW-0547">Nucleotide-binding</keyword>
<feature type="region of interest" description="Disordered" evidence="10">
    <location>
        <begin position="382"/>
        <end position="411"/>
    </location>
</feature>
<dbReference type="GO" id="GO:0005524">
    <property type="term" value="F:ATP binding"/>
    <property type="evidence" value="ECO:0007669"/>
    <property type="project" value="UniProtKB-UniRule"/>
</dbReference>
<evidence type="ECO:0000256" key="1">
    <source>
        <dbReference type="ARBA" id="ARBA00012513"/>
    </source>
</evidence>
<reference evidence="13 14" key="1">
    <citation type="journal article" date="2018" name="Genome Biol. Evol.">
        <title>Multiple Roots of Fruiting Body Formation in Amoebozoa.</title>
        <authorList>
            <person name="Hillmann F."/>
            <person name="Forbes G."/>
            <person name="Novohradska S."/>
            <person name="Ferling I."/>
            <person name="Riege K."/>
            <person name="Groth M."/>
            <person name="Westermann M."/>
            <person name="Marz M."/>
            <person name="Spaller T."/>
            <person name="Winckler T."/>
            <person name="Schaap P."/>
            <person name="Glockner G."/>
        </authorList>
    </citation>
    <scope>NUCLEOTIDE SEQUENCE [LARGE SCALE GENOMIC DNA]</scope>
    <source>
        <strain evidence="13 14">Jena</strain>
    </source>
</reference>
<dbReference type="PROSITE" id="PS00108">
    <property type="entry name" value="PROTEIN_KINASE_ST"/>
    <property type="match status" value="1"/>
</dbReference>
<dbReference type="STRING" id="1890364.A0A2P6NTN1"/>
<dbReference type="InterPro" id="IPR008271">
    <property type="entry name" value="Ser/Thr_kinase_AS"/>
</dbReference>
<feature type="domain" description="Protein kinase" evidence="11">
    <location>
        <begin position="80"/>
        <end position="336"/>
    </location>
</feature>
<comment type="catalytic activity">
    <reaction evidence="8">
        <text>L-seryl-[protein] + ATP = O-phospho-L-seryl-[protein] + ADP + H(+)</text>
        <dbReference type="Rhea" id="RHEA:17989"/>
        <dbReference type="Rhea" id="RHEA-COMP:9863"/>
        <dbReference type="Rhea" id="RHEA-COMP:11604"/>
        <dbReference type="ChEBI" id="CHEBI:15378"/>
        <dbReference type="ChEBI" id="CHEBI:29999"/>
        <dbReference type="ChEBI" id="CHEBI:30616"/>
        <dbReference type="ChEBI" id="CHEBI:83421"/>
        <dbReference type="ChEBI" id="CHEBI:456216"/>
        <dbReference type="EC" id="2.7.11.1"/>
    </reaction>
</comment>
<evidence type="ECO:0000256" key="5">
    <source>
        <dbReference type="ARBA" id="ARBA00022777"/>
    </source>
</evidence>
<dbReference type="CDD" id="cd06093">
    <property type="entry name" value="PX_domain"/>
    <property type="match status" value="1"/>
</dbReference>
<dbReference type="Gene3D" id="3.30.1520.10">
    <property type="entry name" value="Phox-like domain"/>
    <property type="match status" value="1"/>
</dbReference>
<dbReference type="SUPFAM" id="SSF56112">
    <property type="entry name" value="Protein kinase-like (PK-like)"/>
    <property type="match status" value="1"/>
</dbReference>
<dbReference type="Proteomes" id="UP000241769">
    <property type="component" value="Unassembled WGS sequence"/>
</dbReference>
<dbReference type="InterPro" id="IPR036871">
    <property type="entry name" value="PX_dom_sf"/>
</dbReference>
<dbReference type="OrthoDB" id="8693905at2759"/>
<name>A0A2P6NTN1_9EUKA</name>
<feature type="binding site" evidence="9">
    <location>
        <position position="109"/>
    </location>
    <ligand>
        <name>ATP</name>
        <dbReference type="ChEBI" id="CHEBI:30616"/>
    </ligand>
</feature>
<comment type="catalytic activity">
    <reaction evidence="7">
        <text>L-threonyl-[protein] + ATP = O-phospho-L-threonyl-[protein] + ADP + H(+)</text>
        <dbReference type="Rhea" id="RHEA:46608"/>
        <dbReference type="Rhea" id="RHEA-COMP:11060"/>
        <dbReference type="Rhea" id="RHEA-COMP:11605"/>
        <dbReference type="ChEBI" id="CHEBI:15378"/>
        <dbReference type="ChEBI" id="CHEBI:30013"/>
        <dbReference type="ChEBI" id="CHEBI:30616"/>
        <dbReference type="ChEBI" id="CHEBI:61977"/>
        <dbReference type="ChEBI" id="CHEBI:456216"/>
        <dbReference type="EC" id="2.7.11.1"/>
    </reaction>
</comment>
<evidence type="ECO:0000256" key="8">
    <source>
        <dbReference type="ARBA" id="ARBA00048679"/>
    </source>
</evidence>
<dbReference type="GO" id="GO:0035091">
    <property type="term" value="F:phosphatidylinositol binding"/>
    <property type="evidence" value="ECO:0007669"/>
    <property type="project" value="InterPro"/>
</dbReference>
<dbReference type="InterPro" id="IPR001683">
    <property type="entry name" value="PX_dom"/>
</dbReference>
<evidence type="ECO:0000256" key="6">
    <source>
        <dbReference type="ARBA" id="ARBA00022840"/>
    </source>
</evidence>
<keyword evidence="5 13" id="KW-0418">Kinase</keyword>
<dbReference type="SMART" id="SM00220">
    <property type="entry name" value="S_TKc"/>
    <property type="match status" value="1"/>
</dbReference>
<accession>A0A2P6NTN1</accession>
<evidence type="ECO:0000256" key="3">
    <source>
        <dbReference type="ARBA" id="ARBA00022679"/>
    </source>
</evidence>
<dbReference type="PROSITE" id="PS50011">
    <property type="entry name" value="PROTEIN_KINASE_DOM"/>
    <property type="match status" value="1"/>
</dbReference>
<keyword evidence="3" id="KW-0808">Transferase</keyword>
<dbReference type="PROSITE" id="PS00107">
    <property type="entry name" value="PROTEIN_KINASE_ATP"/>
    <property type="match status" value="1"/>
</dbReference>
<dbReference type="InParanoid" id="A0A2P6NTN1"/>
<proteinExistence type="predicted"/>
<feature type="region of interest" description="Disordered" evidence="10">
    <location>
        <begin position="1"/>
        <end position="54"/>
    </location>
</feature>
<dbReference type="InterPro" id="IPR000719">
    <property type="entry name" value="Prot_kinase_dom"/>
</dbReference>
<gene>
    <name evidence="13" type="ORF">PROFUN_01591</name>
</gene>
<dbReference type="Pfam" id="PF00787">
    <property type="entry name" value="PX"/>
    <property type="match status" value="1"/>
</dbReference>
<evidence type="ECO:0000256" key="9">
    <source>
        <dbReference type="PROSITE-ProRule" id="PRU10141"/>
    </source>
</evidence>
<evidence type="ECO:0000256" key="7">
    <source>
        <dbReference type="ARBA" id="ARBA00047899"/>
    </source>
</evidence>
<keyword evidence="6 9" id="KW-0067">ATP-binding</keyword>
<evidence type="ECO:0000256" key="2">
    <source>
        <dbReference type="ARBA" id="ARBA00022527"/>
    </source>
</evidence>
<dbReference type="PANTHER" id="PTHR48016:SF4">
    <property type="entry name" value="PROTEIN KINASE DOMAIN-CONTAINING PROTEIN"/>
    <property type="match status" value="1"/>
</dbReference>